<organism evidence="2 3">
    <name type="scientific">Novosphingobium pokkalii</name>
    <dbReference type="NCBI Taxonomy" id="1770194"/>
    <lineage>
        <taxon>Bacteria</taxon>
        <taxon>Pseudomonadati</taxon>
        <taxon>Pseudomonadota</taxon>
        <taxon>Alphaproteobacteria</taxon>
        <taxon>Sphingomonadales</taxon>
        <taxon>Sphingomonadaceae</taxon>
        <taxon>Novosphingobium</taxon>
    </lineage>
</organism>
<feature type="region of interest" description="Disordered" evidence="1">
    <location>
        <begin position="112"/>
        <end position="131"/>
    </location>
</feature>
<accession>A0ABV7UZD1</accession>
<proteinExistence type="predicted"/>
<evidence type="ECO:0000313" key="2">
    <source>
        <dbReference type="EMBL" id="MFC3670178.1"/>
    </source>
</evidence>
<reference evidence="3" key="1">
    <citation type="journal article" date="2019" name="Int. J. Syst. Evol. Microbiol.">
        <title>The Global Catalogue of Microorganisms (GCM) 10K type strain sequencing project: providing services to taxonomists for standard genome sequencing and annotation.</title>
        <authorList>
            <consortium name="The Broad Institute Genomics Platform"/>
            <consortium name="The Broad Institute Genome Sequencing Center for Infectious Disease"/>
            <person name="Wu L."/>
            <person name="Ma J."/>
        </authorList>
    </citation>
    <scope>NUCLEOTIDE SEQUENCE [LARGE SCALE GENOMIC DNA]</scope>
    <source>
        <strain evidence="3">KCTC 42224</strain>
    </source>
</reference>
<dbReference type="Proteomes" id="UP001595683">
    <property type="component" value="Unassembled WGS sequence"/>
</dbReference>
<dbReference type="EMBL" id="JBHRYE010000003">
    <property type="protein sequence ID" value="MFC3670178.1"/>
    <property type="molecule type" value="Genomic_DNA"/>
</dbReference>
<evidence type="ECO:0000313" key="3">
    <source>
        <dbReference type="Proteomes" id="UP001595683"/>
    </source>
</evidence>
<evidence type="ECO:0000256" key="1">
    <source>
        <dbReference type="SAM" id="MobiDB-lite"/>
    </source>
</evidence>
<evidence type="ECO:0008006" key="4">
    <source>
        <dbReference type="Google" id="ProtNLM"/>
    </source>
</evidence>
<protein>
    <recommendedName>
        <fullName evidence="4">DUF3800 domain-containing protein</fullName>
    </recommendedName>
</protein>
<dbReference type="RefSeq" id="WP_191325030.1">
    <property type="nucleotide sequence ID" value="NZ_BMZP01000013.1"/>
</dbReference>
<feature type="compositionally biased region" description="Polar residues" evidence="1">
    <location>
        <begin position="113"/>
        <end position="122"/>
    </location>
</feature>
<keyword evidence="3" id="KW-1185">Reference proteome</keyword>
<name>A0ABV7UZD1_9SPHN</name>
<gene>
    <name evidence="2" type="ORF">ACFOOT_01950</name>
</gene>
<comment type="caution">
    <text evidence="2">The sequence shown here is derived from an EMBL/GenBank/DDBJ whole genome shotgun (WGS) entry which is preliminary data.</text>
</comment>
<sequence length="309" mass="33820">MKIILACDESGAKGYADQDEQFPGQVGVFAGLFVPEEMLSVAEPRLEAAIAPYRGGDGKLHITDLQPSQQAGLRADLFAVILDLKLPCFWYAIHVAGFQGWHQTVEQLHANARTDTAASNPNPRIKVGSPREKPESLHAILFTGLYAHIVAYIEERNPGPVDIVVRTDNVDAPIAKLFRQKAADLLDMDPRTSSATGFDTVTKTVVSAQMRFEAQIPPELRVATTVDSLAITPVGDEDPTVVAADVLANSLCHLFHNRPAERLYADLNRPSAVEDHPLLDVLATFRNWGGPDISDRMYRHPAAPPFEDV</sequence>